<feature type="non-terminal residue" evidence="2">
    <location>
        <position position="1"/>
    </location>
</feature>
<feature type="non-terminal residue" evidence="2">
    <location>
        <position position="90"/>
    </location>
</feature>
<feature type="region of interest" description="Disordered" evidence="1">
    <location>
        <begin position="62"/>
        <end position="90"/>
    </location>
</feature>
<sequence length="90" mass="10089">RKRGVSLKEQKGEIGWRLRFLVVILHEIIFVYLRPPSSIFSVVHPLTISLNPSYFSMREASTCSPSPHAPSLSTTVFRSRSMSSGPTISQ</sequence>
<gene>
    <name evidence="2" type="ORF">PMAYCL1PPCAC_19085</name>
</gene>
<comment type="caution">
    <text evidence="2">The sequence shown here is derived from an EMBL/GenBank/DDBJ whole genome shotgun (WGS) entry which is preliminary data.</text>
</comment>
<reference evidence="3" key="1">
    <citation type="submission" date="2022-10" db="EMBL/GenBank/DDBJ databases">
        <title>Genome assembly of Pristionchus species.</title>
        <authorList>
            <person name="Yoshida K."/>
            <person name="Sommer R.J."/>
        </authorList>
    </citation>
    <scope>NUCLEOTIDE SEQUENCE [LARGE SCALE GENOMIC DNA]</scope>
    <source>
        <strain evidence="3">RS5460</strain>
    </source>
</reference>
<evidence type="ECO:0000313" key="3">
    <source>
        <dbReference type="Proteomes" id="UP001328107"/>
    </source>
</evidence>
<protein>
    <submittedName>
        <fullName evidence="2">Uncharacterized protein</fullName>
    </submittedName>
</protein>
<evidence type="ECO:0000256" key="1">
    <source>
        <dbReference type="SAM" id="MobiDB-lite"/>
    </source>
</evidence>
<organism evidence="2 3">
    <name type="scientific">Pristionchus mayeri</name>
    <dbReference type="NCBI Taxonomy" id="1317129"/>
    <lineage>
        <taxon>Eukaryota</taxon>
        <taxon>Metazoa</taxon>
        <taxon>Ecdysozoa</taxon>
        <taxon>Nematoda</taxon>
        <taxon>Chromadorea</taxon>
        <taxon>Rhabditida</taxon>
        <taxon>Rhabditina</taxon>
        <taxon>Diplogasteromorpha</taxon>
        <taxon>Diplogasteroidea</taxon>
        <taxon>Neodiplogasteridae</taxon>
        <taxon>Pristionchus</taxon>
    </lineage>
</organism>
<accession>A0AAN5CQT6</accession>
<evidence type="ECO:0000313" key="2">
    <source>
        <dbReference type="EMBL" id="GMR48890.1"/>
    </source>
</evidence>
<proteinExistence type="predicted"/>
<dbReference type="EMBL" id="BTRK01000004">
    <property type="protein sequence ID" value="GMR48890.1"/>
    <property type="molecule type" value="Genomic_DNA"/>
</dbReference>
<dbReference type="Proteomes" id="UP001328107">
    <property type="component" value="Unassembled WGS sequence"/>
</dbReference>
<keyword evidence="3" id="KW-1185">Reference proteome</keyword>
<dbReference type="AlphaFoldDB" id="A0AAN5CQT6"/>
<name>A0AAN5CQT6_9BILA</name>